<dbReference type="EMBL" id="QKYU01000018">
    <property type="protein sequence ID" value="PZW42269.1"/>
    <property type="molecule type" value="Genomic_DNA"/>
</dbReference>
<accession>A0A2W7I7N2</accession>
<gene>
    <name evidence="1" type="ORF">C8P66_11855</name>
</gene>
<dbReference type="AlphaFoldDB" id="A0A2W7I7N2"/>
<proteinExistence type="predicted"/>
<reference evidence="1 2" key="1">
    <citation type="submission" date="2018-06" db="EMBL/GenBank/DDBJ databases">
        <title>Genomic Encyclopedia of Archaeal and Bacterial Type Strains, Phase II (KMG-II): from individual species to whole genera.</title>
        <authorList>
            <person name="Goeker M."/>
        </authorList>
    </citation>
    <scope>NUCLEOTIDE SEQUENCE [LARGE SCALE GENOMIC DNA]</scope>
    <source>
        <strain evidence="1 2">DSM 24525</strain>
    </source>
</reference>
<organism evidence="1 2">
    <name type="scientific">Humitalea rosea</name>
    <dbReference type="NCBI Taxonomy" id="990373"/>
    <lineage>
        <taxon>Bacteria</taxon>
        <taxon>Pseudomonadati</taxon>
        <taxon>Pseudomonadota</taxon>
        <taxon>Alphaproteobacteria</taxon>
        <taxon>Acetobacterales</taxon>
        <taxon>Roseomonadaceae</taxon>
        <taxon>Humitalea</taxon>
    </lineage>
</organism>
<protein>
    <submittedName>
        <fullName evidence="1">Uncharacterized protein</fullName>
    </submittedName>
</protein>
<dbReference type="Proteomes" id="UP000249688">
    <property type="component" value="Unassembled WGS sequence"/>
</dbReference>
<name>A0A2W7I7N2_9PROT</name>
<keyword evidence="2" id="KW-1185">Reference proteome</keyword>
<sequence>MVAASPGDAVLTAFVLQEPFRAMFSAPFYAAPLLSGAAEPVFPRQAFEWLEASMLAAGAVAGALGYEACIID</sequence>
<comment type="caution">
    <text evidence="1">The sequence shown here is derived from an EMBL/GenBank/DDBJ whole genome shotgun (WGS) entry which is preliminary data.</text>
</comment>
<evidence type="ECO:0000313" key="1">
    <source>
        <dbReference type="EMBL" id="PZW42269.1"/>
    </source>
</evidence>
<evidence type="ECO:0000313" key="2">
    <source>
        <dbReference type="Proteomes" id="UP000249688"/>
    </source>
</evidence>